<dbReference type="InterPro" id="IPR036249">
    <property type="entry name" value="Thioredoxin-like_sf"/>
</dbReference>
<dbReference type="EMBL" id="CP110232">
    <property type="protein sequence ID" value="WEG73698.1"/>
    <property type="molecule type" value="Genomic_DNA"/>
</dbReference>
<evidence type="ECO:0000313" key="1">
    <source>
        <dbReference type="EMBL" id="WEG73698.1"/>
    </source>
</evidence>
<dbReference type="KEGG" id="vie:OL234_01960"/>
<dbReference type="Gene3D" id="3.40.30.10">
    <property type="entry name" value="Glutaredoxin"/>
    <property type="match status" value="1"/>
</dbReference>
<keyword evidence="2" id="KW-1185">Reference proteome</keyword>
<dbReference type="SUPFAM" id="SSF52833">
    <property type="entry name" value="Thioredoxin-like"/>
    <property type="match status" value="1"/>
</dbReference>
<dbReference type="Proteomes" id="UP001179647">
    <property type="component" value="Chromosome"/>
</dbReference>
<gene>
    <name evidence="1" type="ORF">OL234_01960</name>
</gene>
<accession>A0AAF0CVE7</accession>
<dbReference type="RefSeq" id="WP_275469498.1">
    <property type="nucleotide sequence ID" value="NZ_CP110232.1"/>
</dbReference>
<organism evidence="1 2">
    <name type="scientific">Vagococcus intermedius</name>
    <dbReference type="NCBI Taxonomy" id="2991418"/>
    <lineage>
        <taxon>Bacteria</taxon>
        <taxon>Bacillati</taxon>
        <taxon>Bacillota</taxon>
        <taxon>Bacilli</taxon>
        <taxon>Lactobacillales</taxon>
        <taxon>Enterococcaceae</taxon>
        <taxon>Vagococcus</taxon>
    </lineage>
</organism>
<evidence type="ECO:0000313" key="2">
    <source>
        <dbReference type="Proteomes" id="UP001179647"/>
    </source>
</evidence>
<dbReference type="AlphaFoldDB" id="A0AAF0CVE7"/>
<sequence>MIEIYLFIHPLCPDSLSSEKRLLQMIQNAPKKVQFKILPLLNLHTFQQFLMKQNTKFLNLYERNQLFDAAYSAALDYKAIQLQGKKKGRLFLLNLQDKVCNEQIPYSKQLVVDIIESINGDLDMFESDRQSDVIKQSFETDQAIAKEMSVSKTDSAVFFNYTKNQDYGVLVEDGLTTELLNELLQINDEEPSELTIYKQEQATVKHADLAHCALKLLKN</sequence>
<protein>
    <submittedName>
        <fullName evidence="1">DsbA family protein</fullName>
    </submittedName>
</protein>
<dbReference type="Pfam" id="PF13743">
    <property type="entry name" value="Thioredoxin_5"/>
    <property type="match status" value="1"/>
</dbReference>
<proteinExistence type="predicted"/>
<reference evidence="1" key="1">
    <citation type="submission" date="2022-10" db="EMBL/GenBank/DDBJ databases">
        <title>Vagococcus sp. isolated from poultry meat.</title>
        <authorList>
            <person name="Johansson P."/>
            <person name="Bjorkroth J."/>
        </authorList>
    </citation>
    <scope>NUCLEOTIDE SEQUENCE</scope>
    <source>
        <strain evidence="1">STAA11</strain>
    </source>
</reference>
<name>A0AAF0CVE7_9ENTE</name>